<sequence>MDIIEIMTDLIDEDTDQPRNYFDEESLQELMKSVEELGLLSPIKVRTTSNGRYKIIYGNRRYKACKALGRKAIPCIVSTATDELEIYLEQIAENLTREGFSPIEEAEAFHKLMNDPKFSSSTKYLSSKLGKPEAYIKNKCDLLKFSNAVKKRIVGGTEIRKDKLTEDQLLPLKDLPMEHRDSLALIIAKDEMPVSDVKKIARLFKDKDISSGTKDKLLYKSGHELLETWSVYEQNKAERAKAAQPKAATKSEKPKKTDPSPAAMTTSTGGTESAIATTAPAPTGSIADNVNTVNIVNAVSTVNSVNPANMANMTTTANIAALPTMATPIETKLQRLLASLPENNDLSADNINSYEEINGNDRDHFLSGVDALIENLEKHLAEWKKVRSLASESTNK</sequence>
<comment type="similarity">
    <text evidence="1">Belongs to the ParB family.</text>
</comment>
<name>A0ABS4IY38_9BACL</name>
<keyword evidence="6" id="KW-1185">Reference proteome</keyword>
<dbReference type="InterPro" id="IPR041468">
    <property type="entry name" value="HTH_ParB/Spo0J"/>
</dbReference>
<dbReference type="Gene3D" id="1.10.10.2830">
    <property type="match status" value="1"/>
</dbReference>
<dbReference type="InterPro" id="IPR003115">
    <property type="entry name" value="ParB_N"/>
</dbReference>
<dbReference type="Pfam" id="PF17762">
    <property type="entry name" value="HTH_ParB"/>
    <property type="match status" value="1"/>
</dbReference>
<feature type="region of interest" description="Disordered" evidence="3">
    <location>
        <begin position="240"/>
        <end position="274"/>
    </location>
</feature>
<dbReference type="SMART" id="SM00470">
    <property type="entry name" value="ParB"/>
    <property type="match status" value="1"/>
</dbReference>
<dbReference type="Gene3D" id="3.90.1530.30">
    <property type="match status" value="1"/>
</dbReference>
<dbReference type="NCBIfam" id="TIGR00180">
    <property type="entry name" value="parB_part"/>
    <property type="match status" value="1"/>
</dbReference>
<proteinExistence type="inferred from homology"/>
<dbReference type="SUPFAM" id="SSF110849">
    <property type="entry name" value="ParB/Sulfiredoxin"/>
    <property type="match status" value="1"/>
</dbReference>
<keyword evidence="2" id="KW-0159">Chromosome partition</keyword>
<evidence type="ECO:0000256" key="2">
    <source>
        <dbReference type="ARBA" id="ARBA00022829"/>
    </source>
</evidence>
<reference evidence="5 6" key="1">
    <citation type="submission" date="2021-03" db="EMBL/GenBank/DDBJ databases">
        <title>Genomic Encyclopedia of Type Strains, Phase IV (KMG-IV): sequencing the most valuable type-strain genomes for metagenomic binning, comparative biology and taxonomic classification.</title>
        <authorList>
            <person name="Goeker M."/>
        </authorList>
    </citation>
    <scope>NUCLEOTIDE SEQUENCE [LARGE SCALE GENOMIC DNA]</scope>
    <source>
        <strain evidence="5 6">DSM 26048</strain>
    </source>
</reference>
<evidence type="ECO:0000259" key="4">
    <source>
        <dbReference type="SMART" id="SM00470"/>
    </source>
</evidence>
<organism evidence="5 6">
    <name type="scientific">Paenibacillus eucommiae</name>
    <dbReference type="NCBI Taxonomy" id="1355755"/>
    <lineage>
        <taxon>Bacteria</taxon>
        <taxon>Bacillati</taxon>
        <taxon>Bacillota</taxon>
        <taxon>Bacilli</taxon>
        <taxon>Bacillales</taxon>
        <taxon>Paenibacillaceae</taxon>
        <taxon>Paenibacillus</taxon>
    </lineage>
</organism>
<evidence type="ECO:0000313" key="6">
    <source>
        <dbReference type="Proteomes" id="UP001519287"/>
    </source>
</evidence>
<dbReference type="PANTHER" id="PTHR33375:SF1">
    <property type="entry name" value="CHROMOSOME-PARTITIONING PROTEIN PARB-RELATED"/>
    <property type="match status" value="1"/>
</dbReference>
<evidence type="ECO:0000313" key="5">
    <source>
        <dbReference type="EMBL" id="MBP1991796.1"/>
    </source>
</evidence>
<feature type="compositionally biased region" description="Polar residues" evidence="3">
    <location>
        <begin position="263"/>
        <end position="274"/>
    </location>
</feature>
<dbReference type="Pfam" id="PF02195">
    <property type="entry name" value="ParB_N"/>
    <property type="match status" value="1"/>
</dbReference>
<dbReference type="InterPro" id="IPR036086">
    <property type="entry name" value="ParB/Sulfiredoxin_sf"/>
</dbReference>
<gene>
    <name evidence="5" type="ORF">J2Z66_003403</name>
</gene>
<dbReference type="EMBL" id="JAGGLB010000010">
    <property type="protein sequence ID" value="MBP1991796.1"/>
    <property type="molecule type" value="Genomic_DNA"/>
</dbReference>
<dbReference type="InterPro" id="IPR004437">
    <property type="entry name" value="ParB/RepB/Spo0J"/>
</dbReference>
<comment type="caution">
    <text evidence="5">The sequence shown here is derived from an EMBL/GenBank/DDBJ whole genome shotgun (WGS) entry which is preliminary data.</text>
</comment>
<dbReference type="SUPFAM" id="SSF109709">
    <property type="entry name" value="KorB DNA-binding domain-like"/>
    <property type="match status" value="1"/>
</dbReference>
<feature type="domain" description="ParB-like N-terminal" evidence="4">
    <location>
        <begin position="4"/>
        <end position="95"/>
    </location>
</feature>
<dbReference type="PANTHER" id="PTHR33375">
    <property type="entry name" value="CHROMOSOME-PARTITIONING PROTEIN PARB-RELATED"/>
    <property type="match status" value="1"/>
</dbReference>
<dbReference type="Proteomes" id="UP001519287">
    <property type="component" value="Unassembled WGS sequence"/>
</dbReference>
<evidence type="ECO:0000256" key="1">
    <source>
        <dbReference type="ARBA" id="ARBA00006295"/>
    </source>
</evidence>
<evidence type="ECO:0000256" key="3">
    <source>
        <dbReference type="SAM" id="MobiDB-lite"/>
    </source>
</evidence>
<accession>A0ABS4IY38</accession>
<dbReference type="RefSeq" id="WP_209972524.1">
    <property type="nucleotide sequence ID" value="NZ_JAGGLB010000010.1"/>
</dbReference>
<dbReference type="InterPro" id="IPR050336">
    <property type="entry name" value="Chromosome_partition/occlusion"/>
</dbReference>
<feature type="compositionally biased region" description="Basic and acidic residues" evidence="3">
    <location>
        <begin position="249"/>
        <end position="258"/>
    </location>
</feature>
<protein>
    <submittedName>
        <fullName evidence="5">ParB family chromosome partitioning protein</fullName>
    </submittedName>
</protein>